<dbReference type="Gene3D" id="3.40.50.300">
    <property type="entry name" value="P-loop containing nucleotide triphosphate hydrolases"/>
    <property type="match status" value="1"/>
</dbReference>
<organism evidence="1 2">
    <name type="scientific">Hanseniaspora valbyensis NRRL Y-1626</name>
    <dbReference type="NCBI Taxonomy" id="766949"/>
    <lineage>
        <taxon>Eukaryota</taxon>
        <taxon>Fungi</taxon>
        <taxon>Dikarya</taxon>
        <taxon>Ascomycota</taxon>
        <taxon>Saccharomycotina</taxon>
        <taxon>Saccharomycetes</taxon>
        <taxon>Saccharomycodales</taxon>
        <taxon>Saccharomycodaceae</taxon>
        <taxon>Hanseniaspora</taxon>
    </lineage>
</organism>
<proteinExistence type="predicted"/>
<dbReference type="AlphaFoldDB" id="A0A1B7TJ31"/>
<name>A0A1B7TJ31_9ASCO</name>
<dbReference type="OrthoDB" id="1696305at2759"/>
<dbReference type="InterPro" id="IPR027417">
    <property type="entry name" value="P-loop_NTPase"/>
</dbReference>
<sequence>MLKKTVNINLNKCSYQNVGKAILLNIPLRHQYFNTNNKSKKFHSTNPNRNKHIDDIPYEKYLKAKNLNCDSCGINLQFEDSSKPGFSNSKKIFELNPDNKNLCVRCHNMYEYNTLGNKLDNYEQDFKPFKYEDVKGLVSFPKINSVLHVVAADQFPLGFNFQLLKDYGKESKFLLIITKADTIYSNRVKKKYYIKYFRRLLKEKYPGFDKEFDGLEIDMVTSFPTFNNEAELDPLKFMERHMGFFKINKSLELKKGNYLFGETNSGKTVFLNNLMKLGNGFILKHFNDLKSEQKLKKLAETDTFNQLPKKKLITFGCSPMNNTTRKERFFYFEKWNIKLIDLPGFSFDKLEILTLINENLIKLFLNKKLKKKFTPLSNTEKIQVICSKPFDPRPKNQQKVLSEEELLDYRKNKIPLVSLDGLILIQPPSAGNIIIHNKATYTKPKKFENIDHFKFTKQKYHENPKLHPDIQTYLKTNEKLMDPNVDFQKWIIPPFKKNVDLIVESLGVVKLEWDSSSTLDEIRPFFIVYLPKGLRCFVRKDTESMALAFRDSEKKASTKKIDKKASVFKNVYEEDLAIEKNLITECYKVDEIRDGEKMFEEIKQQYEKRTGNKTNITLENFLKNGKEDQIFWTPKLN</sequence>
<protein>
    <submittedName>
        <fullName evidence="1">Uncharacterized protein</fullName>
    </submittedName>
</protein>
<dbReference type="EMBL" id="LXPE01000002">
    <property type="protein sequence ID" value="OBA28655.1"/>
    <property type="molecule type" value="Genomic_DNA"/>
</dbReference>
<keyword evidence="2" id="KW-1185">Reference proteome</keyword>
<gene>
    <name evidence="1" type="ORF">HANVADRAFT_290</name>
</gene>
<accession>A0A1B7TJ31</accession>
<reference evidence="2" key="1">
    <citation type="journal article" date="2016" name="Proc. Natl. Acad. Sci. U.S.A.">
        <title>Comparative genomics of biotechnologically important yeasts.</title>
        <authorList>
            <person name="Riley R."/>
            <person name="Haridas S."/>
            <person name="Wolfe K.H."/>
            <person name="Lopes M.R."/>
            <person name="Hittinger C.T."/>
            <person name="Goeker M."/>
            <person name="Salamov A.A."/>
            <person name="Wisecaver J.H."/>
            <person name="Long T.M."/>
            <person name="Calvey C.H."/>
            <person name="Aerts A.L."/>
            <person name="Barry K.W."/>
            <person name="Choi C."/>
            <person name="Clum A."/>
            <person name="Coughlan A.Y."/>
            <person name="Deshpande S."/>
            <person name="Douglass A.P."/>
            <person name="Hanson S.J."/>
            <person name="Klenk H.-P."/>
            <person name="LaButti K.M."/>
            <person name="Lapidus A."/>
            <person name="Lindquist E.A."/>
            <person name="Lipzen A.M."/>
            <person name="Meier-Kolthoff J.P."/>
            <person name="Ohm R.A."/>
            <person name="Otillar R.P."/>
            <person name="Pangilinan J.L."/>
            <person name="Peng Y."/>
            <person name="Rokas A."/>
            <person name="Rosa C.A."/>
            <person name="Scheuner C."/>
            <person name="Sibirny A.A."/>
            <person name="Slot J.C."/>
            <person name="Stielow J.B."/>
            <person name="Sun H."/>
            <person name="Kurtzman C.P."/>
            <person name="Blackwell M."/>
            <person name="Grigoriev I.V."/>
            <person name="Jeffries T.W."/>
        </authorList>
    </citation>
    <scope>NUCLEOTIDE SEQUENCE [LARGE SCALE GENOMIC DNA]</scope>
    <source>
        <strain evidence="2">NRRL Y-1626</strain>
    </source>
</reference>
<dbReference type="SUPFAM" id="SSF52540">
    <property type="entry name" value="P-loop containing nucleoside triphosphate hydrolases"/>
    <property type="match status" value="1"/>
</dbReference>
<evidence type="ECO:0000313" key="1">
    <source>
        <dbReference type="EMBL" id="OBA28655.1"/>
    </source>
</evidence>
<dbReference type="Proteomes" id="UP000092321">
    <property type="component" value="Unassembled WGS sequence"/>
</dbReference>
<comment type="caution">
    <text evidence="1">The sequence shown here is derived from an EMBL/GenBank/DDBJ whole genome shotgun (WGS) entry which is preliminary data.</text>
</comment>
<evidence type="ECO:0000313" key="2">
    <source>
        <dbReference type="Proteomes" id="UP000092321"/>
    </source>
</evidence>